<dbReference type="Proteomes" id="UP001642464">
    <property type="component" value="Unassembled WGS sequence"/>
</dbReference>
<sequence>MSIPDADGAAATVGRSEGYWLSRSDFIWSHPSDDLDVLGALSFPREWPKSYSSEGLKSLIGKRGKIPAKRVAVAGVPTAEQLDKLRKVLESCRPLQSFHNAELAAQLGGLHVVRGWAIFERRGDWARGVVGTAGALCRFFVGRFLTW</sequence>
<evidence type="ECO:0000313" key="1">
    <source>
        <dbReference type="EMBL" id="CAK9051810.1"/>
    </source>
</evidence>
<dbReference type="EMBL" id="CAXAMM010022336">
    <property type="protein sequence ID" value="CAK9051810.1"/>
    <property type="molecule type" value="Genomic_DNA"/>
</dbReference>
<organism evidence="1 2">
    <name type="scientific">Durusdinium trenchii</name>
    <dbReference type="NCBI Taxonomy" id="1381693"/>
    <lineage>
        <taxon>Eukaryota</taxon>
        <taxon>Sar</taxon>
        <taxon>Alveolata</taxon>
        <taxon>Dinophyceae</taxon>
        <taxon>Suessiales</taxon>
        <taxon>Symbiodiniaceae</taxon>
        <taxon>Durusdinium</taxon>
    </lineage>
</organism>
<reference evidence="1 2" key="1">
    <citation type="submission" date="2024-02" db="EMBL/GenBank/DDBJ databases">
        <authorList>
            <person name="Chen Y."/>
            <person name="Shah S."/>
            <person name="Dougan E. K."/>
            <person name="Thang M."/>
            <person name="Chan C."/>
        </authorList>
    </citation>
    <scope>NUCLEOTIDE SEQUENCE [LARGE SCALE GENOMIC DNA]</scope>
</reference>
<comment type="caution">
    <text evidence="1">The sequence shown here is derived from an EMBL/GenBank/DDBJ whole genome shotgun (WGS) entry which is preliminary data.</text>
</comment>
<proteinExistence type="predicted"/>
<evidence type="ECO:0000313" key="2">
    <source>
        <dbReference type="Proteomes" id="UP001642464"/>
    </source>
</evidence>
<keyword evidence="2" id="KW-1185">Reference proteome</keyword>
<accession>A0ABP0MK13</accession>
<protein>
    <submittedName>
        <fullName evidence="1">Uncharacterized protein</fullName>
    </submittedName>
</protein>
<gene>
    <name evidence="1" type="ORF">SCF082_LOCUS28409</name>
</gene>
<name>A0ABP0MK13_9DINO</name>